<evidence type="ECO:0000256" key="1">
    <source>
        <dbReference type="ARBA" id="ARBA00004651"/>
    </source>
</evidence>
<organism evidence="8">
    <name type="scientific">freshwater metagenome</name>
    <dbReference type="NCBI Taxonomy" id="449393"/>
    <lineage>
        <taxon>unclassified sequences</taxon>
        <taxon>metagenomes</taxon>
        <taxon>ecological metagenomes</taxon>
    </lineage>
</organism>
<name>A0A6J7VE23_9ZZZZ</name>
<feature type="transmembrane region" description="Helical" evidence="6">
    <location>
        <begin position="188"/>
        <end position="207"/>
    </location>
</feature>
<feature type="transmembrane region" description="Helical" evidence="6">
    <location>
        <begin position="228"/>
        <end position="249"/>
    </location>
</feature>
<keyword evidence="2" id="KW-1003">Cell membrane</keyword>
<keyword evidence="3 6" id="KW-0812">Transmembrane</keyword>
<dbReference type="EMBL" id="CAFBRD010000047">
    <property type="protein sequence ID" value="CAB5077214.1"/>
    <property type="molecule type" value="Genomic_DNA"/>
</dbReference>
<evidence type="ECO:0000256" key="3">
    <source>
        <dbReference type="ARBA" id="ARBA00022692"/>
    </source>
</evidence>
<keyword evidence="5 6" id="KW-0472">Membrane</keyword>
<keyword evidence="4 6" id="KW-1133">Transmembrane helix</keyword>
<comment type="subcellular location">
    <subcellularLocation>
        <location evidence="1">Cell membrane</location>
        <topology evidence="1">Multi-pass membrane protein</topology>
    </subcellularLocation>
</comment>
<dbReference type="AlphaFoldDB" id="A0A6J7VE23"/>
<evidence type="ECO:0000256" key="4">
    <source>
        <dbReference type="ARBA" id="ARBA00022989"/>
    </source>
</evidence>
<dbReference type="PANTHER" id="PTHR30250">
    <property type="entry name" value="PST FAMILY PREDICTED COLANIC ACID TRANSPORTER"/>
    <property type="match status" value="1"/>
</dbReference>
<feature type="transmembrane region" description="Helical" evidence="6">
    <location>
        <begin position="261"/>
        <end position="288"/>
    </location>
</feature>
<accession>A0A6J7VE23</accession>
<feature type="transmembrane region" description="Helical" evidence="6">
    <location>
        <begin position="347"/>
        <end position="369"/>
    </location>
</feature>
<feature type="transmembrane region" description="Helical" evidence="6">
    <location>
        <begin position="309"/>
        <end position="327"/>
    </location>
</feature>
<feature type="transmembrane region" description="Helical" evidence="6">
    <location>
        <begin position="161"/>
        <end position="182"/>
    </location>
</feature>
<evidence type="ECO:0000256" key="5">
    <source>
        <dbReference type="ARBA" id="ARBA00023136"/>
    </source>
</evidence>
<proteinExistence type="predicted"/>
<gene>
    <name evidence="7" type="ORF">UFOPK2969_00719</name>
    <name evidence="8" type="ORF">UFOPK4371_00969</name>
</gene>
<evidence type="ECO:0000256" key="2">
    <source>
        <dbReference type="ARBA" id="ARBA00022475"/>
    </source>
</evidence>
<feature type="transmembrane region" description="Helical" evidence="6">
    <location>
        <begin position="376"/>
        <end position="396"/>
    </location>
</feature>
<feature type="transmembrane region" description="Helical" evidence="6">
    <location>
        <begin position="130"/>
        <end position="149"/>
    </location>
</feature>
<evidence type="ECO:0000256" key="6">
    <source>
        <dbReference type="SAM" id="Phobius"/>
    </source>
</evidence>
<feature type="transmembrane region" description="Helical" evidence="6">
    <location>
        <begin position="21"/>
        <end position="43"/>
    </location>
</feature>
<protein>
    <submittedName>
        <fullName evidence="8">Unannotated protein</fullName>
    </submittedName>
</protein>
<sequence>MDTMKAKITAGAAKVKDAVPDGAALIGLGIAIASISAYVFVVLTLNTLDGGAKAAFSAFWAVIFVVGPGFFLPMEQEVGRAVAYRKVQGDGSRQLVAKAFKLGAGLTALLIIAAIALSPLLSKEIYNGDQFFTVAVVVSLVSFFLMHLARGVLAGEGRFRPYAEIIAIDGVVRLLMAIGLVIAGVTSAGVFALCIGLAPLVALPFALRGQRQVLQPGSDAPFGELSKNLGWLLAGSVFMQALAYSPLLGVNSLGGTADEEIVAGFASAFFIARIPVLAFGAIQGVLLPKLAGLAGGGKKDEFKSGLEKMLMLVVGVAVVGTVGAFVLGPTVGKILFKDFTMSASGLALLAAGSGVFIIALTLAQALMALGGHKMTAIAWSLGLVVAVSCMAVIEDLELRVDLGFLLGSVVTTGMMFVAVLRRRARMDDLGVGALVEAIEHEPIEI</sequence>
<dbReference type="EMBL" id="CAFAAD010000041">
    <property type="protein sequence ID" value="CAB4790015.1"/>
    <property type="molecule type" value="Genomic_DNA"/>
</dbReference>
<reference evidence="8" key="1">
    <citation type="submission" date="2020-05" db="EMBL/GenBank/DDBJ databases">
        <authorList>
            <person name="Chiriac C."/>
            <person name="Salcher M."/>
            <person name="Ghai R."/>
            <person name="Kavagutti S V."/>
        </authorList>
    </citation>
    <scope>NUCLEOTIDE SEQUENCE</scope>
</reference>
<evidence type="ECO:0000313" key="7">
    <source>
        <dbReference type="EMBL" id="CAB4790015.1"/>
    </source>
</evidence>
<feature type="transmembrane region" description="Helical" evidence="6">
    <location>
        <begin position="402"/>
        <end position="420"/>
    </location>
</feature>
<feature type="transmembrane region" description="Helical" evidence="6">
    <location>
        <begin position="55"/>
        <end position="74"/>
    </location>
</feature>
<evidence type="ECO:0000313" key="8">
    <source>
        <dbReference type="EMBL" id="CAB5077214.1"/>
    </source>
</evidence>
<dbReference type="InterPro" id="IPR050833">
    <property type="entry name" value="Poly_Biosynth_Transport"/>
</dbReference>
<feature type="transmembrane region" description="Helical" evidence="6">
    <location>
        <begin position="95"/>
        <end position="118"/>
    </location>
</feature>
<dbReference type="GO" id="GO:0005886">
    <property type="term" value="C:plasma membrane"/>
    <property type="evidence" value="ECO:0007669"/>
    <property type="project" value="UniProtKB-SubCell"/>
</dbReference>
<dbReference type="PANTHER" id="PTHR30250:SF11">
    <property type="entry name" value="O-ANTIGEN TRANSPORTER-RELATED"/>
    <property type="match status" value="1"/>
</dbReference>